<dbReference type="SUPFAM" id="SSF52540">
    <property type="entry name" value="P-loop containing nucleoside triphosphate hydrolases"/>
    <property type="match status" value="1"/>
</dbReference>
<dbReference type="GO" id="GO:0005524">
    <property type="term" value="F:ATP binding"/>
    <property type="evidence" value="ECO:0007669"/>
    <property type="project" value="UniProtKB-KW"/>
</dbReference>
<dbReference type="InterPro" id="IPR003593">
    <property type="entry name" value="AAA+_ATPase"/>
</dbReference>
<reference evidence="6 7" key="1">
    <citation type="submission" date="2020-08" db="EMBL/GenBank/DDBJ databases">
        <title>Bridging the membrane lipid divide: bacteria of the FCB group superphylum have the potential to synthesize archaeal ether lipids.</title>
        <authorList>
            <person name="Villanueva L."/>
            <person name="Von Meijenfeldt F.A.B."/>
            <person name="Westbye A.B."/>
            <person name="Yadav S."/>
            <person name="Hopmans E.C."/>
            <person name="Dutilh B.E."/>
            <person name="Sinninghe Damste J.S."/>
        </authorList>
    </citation>
    <scope>NUCLEOTIDE SEQUENCE [LARGE SCALE GENOMIC DNA]</scope>
    <source>
        <strain evidence="6">NIOZ-UU47</strain>
    </source>
</reference>
<keyword evidence="2" id="KW-0813">Transport</keyword>
<keyword evidence="3" id="KW-0547">Nucleotide-binding</keyword>
<dbReference type="SMART" id="SM00382">
    <property type="entry name" value="AAA"/>
    <property type="match status" value="1"/>
</dbReference>
<dbReference type="EMBL" id="JACNJZ010000025">
    <property type="protein sequence ID" value="MBC8316351.1"/>
    <property type="molecule type" value="Genomic_DNA"/>
</dbReference>
<comment type="caution">
    <text evidence="6">The sequence shown here is derived from an EMBL/GenBank/DDBJ whole genome shotgun (WGS) entry which is preliminary data.</text>
</comment>
<dbReference type="InterPro" id="IPR003439">
    <property type="entry name" value="ABC_transporter-like_ATP-bd"/>
</dbReference>
<dbReference type="PROSITE" id="PS00211">
    <property type="entry name" value="ABC_TRANSPORTER_1"/>
    <property type="match status" value="1"/>
</dbReference>
<evidence type="ECO:0000259" key="5">
    <source>
        <dbReference type="PROSITE" id="PS50893"/>
    </source>
</evidence>
<dbReference type="InterPro" id="IPR017871">
    <property type="entry name" value="ABC_transporter-like_CS"/>
</dbReference>
<organism evidence="6 7">
    <name type="scientific">Candidatus Desulfobia pelagia</name>
    <dbReference type="NCBI Taxonomy" id="2841692"/>
    <lineage>
        <taxon>Bacteria</taxon>
        <taxon>Pseudomonadati</taxon>
        <taxon>Thermodesulfobacteriota</taxon>
        <taxon>Desulfobulbia</taxon>
        <taxon>Desulfobulbales</taxon>
        <taxon>Desulfobulbaceae</taxon>
        <taxon>Candidatus Desulfobia</taxon>
    </lineage>
</organism>
<evidence type="ECO:0000256" key="4">
    <source>
        <dbReference type="ARBA" id="ARBA00022840"/>
    </source>
</evidence>
<accession>A0A8J6N7U3</accession>
<evidence type="ECO:0000313" key="7">
    <source>
        <dbReference type="Proteomes" id="UP000614424"/>
    </source>
</evidence>
<dbReference type="PANTHER" id="PTHR42734:SF6">
    <property type="entry name" value="MOLYBDATE IMPORT ATP-BINDING PROTEIN MOLC"/>
    <property type="match status" value="1"/>
</dbReference>
<protein>
    <submittedName>
        <fullName evidence="6">ABC transporter ATP-binding protein</fullName>
    </submittedName>
</protein>
<dbReference type="InterPro" id="IPR027417">
    <property type="entry name" value="P-loop_NTPase"/>
</dbReference>
<dbReference type="AlphaFoldDB" id="A0A8J6N7U3"/>
<evidence type="ECO:0000256" key="1">
    <source>
        <dbReference type="ARBA" id="ARBA00005417"/>
    </source>
</evidence>
<sequence>MILDVQGVSFAYNCRPILSGVHFSVNSGEILAILGPNGVGKTSLLKCINAIHRPGAGIISVDGRDILQMQPGEIAREISYVAQQSETTCLTVFDAILMGRKPYIRWKVSDKDLKIVDAAIKRLHLEDLTMRYINQLSGGELQKVAIARALVQEPLLLLLDEPTSALDLKNQYEILSFLRRVVEEHNLAAVMTMHDLNTAMRFAHKFLFLKEGGIYAHGKIDEISSEMIGEVYGLPVDIHRFSGFPIVVPHDFHMAAGF</sequence>
<dbReference type="FunFam" id="3.40.50.300:FF:000134">
    <property type="entry name" value="Iron-enterobactin ABC transporter ATP-binding protein"/>
    <property type="match status" value="1"/>
</dbReference>
<comment type="similarity">
    <text evidence="1">Belongs to the ABC transporter superfamily.</text>
</comment>
<evidence type="ECO:0000256" key="2">
    <source>
        <dbReference type="ARBA" id="ARBA00022448"/>
    </source>
</evidence>
<keyword evidence="4 6" id="KW-0067">ATP-binding</keyword>
<dbReference type="PROSITE" id="PS50893">
    <property type="entry name" value="ABC_TRANSPORTER_2"/>
    <property type="match status" value="1"/>
</dbReference>
<dbReference type="Gene3D" id="3.40.50.300">
    <property type="entry name" value="P-loop containing nucleotide triphosphate hydrolases"/>
    <property type="match status" value="1"/>
</dbReference>
<dbReference type="PANTHER" id="PTHR42734">
    <property type="entry name" value="METAL TRANSPORT SYSTEM ATP-BINDING PROTEIN TM_0124-RELATED"/>
    <property type="match status" value="1"/>
</dbReference>
<dbReference type="InterPro" id="IPR050153">
    <property type="entry name" value="Metal_Ion_Import_ABC"/>
</dbReference>
<dbReference type="Pfam" id="PF00005">
    <property type="entry name" value="ABC_tran"/>
    <property type="match status" value="1"/>
</dbReference>
<dbReference type="Proteomes" id="UP000614424">
    <property type="component" value="Unassembled WGS sequence"/>
</dbReference>
<dbReference type="CDD" id="cd03214">
    <property type="entry name" value="ABC_Iron-Siderophores_B12_Hemin"/>
    <property type="match status" value="1"/>
</dbReference>
<proteinExistence type="inferred from homology"/>
<evidence type="ECO:0000313" key="6">
    <source>
        <dbReference type="EMBL" id="MBC8316351.1"/>
    </source>
</evidence>
<feature type="domain" description="ABC transporter" evidence="5">
    <location>
        <begin position="3"/>
        <end position="236"/>
    </location>
</feature>
<evidence type="ECO:0000256" key="3">
    <source>
        <dbReference type="ARBA" id="ARBA00022741"/>
    </source>
</evidence>
<name>A0A8J6N7U3_9BACT</name>
<dbReference type="GO" id="GO:0016887">
    <property type="term" value="F:ATP hydrolysis activity"/>
    <property type="evidence" value="ECO:0007669"/>
    <property type="project" value="InterPro"/>
</dbReference>
<gene>
    <name evidence="6" type="ORF">H8E41_00480</name>
</gene>